<protein>
    <submittedName>
        <fullName evidence="2">Hydrogenase maturation protein HypC</fullName>
    </submittedName>
</protein>
<keyword evidence="3" id="KW-1185">Reference proteome</keyword>
<dbReference type="OrthoDB" id="9806017at2"/>
<dbReference type="PANTHER" id="PTHR35177:SF2">
    <property type="entry name" value="HYDROGENASE MATURATION FACTOR HYBG"/>
    <property type="match status" value="1"/>
</dbReference>
<dbReference type="NCBIfam" id="TIGR00074">
    <property type="entry name" value="hypC_hupF"/>
    <property type="match status" value="1"/>
</dbReference>
<evidence type="ECO:0000313" key="2">
    <source>
        <dbReference type="EMBL" id="RPF46675.1"/>
    </source>
</evidence>
<dbReference type="PROSITE" id="PS01097">
    <property type="entry name" value="HUPF_HYPC"/>
    <property type="match status" value="1"/>
</dbReference>
<dbReference type="RefSeq" id="WP_123928717.1">
    <property type="nucleotide sequence ID" value="NZ_RKRE01000002.1"/>
</dbReference>
<proteinExistence type="inferred from homology"/>
<dbReference type="AlphaFoldDB" id="A0A3N5BLQ3"/>
<dbReference type="InterPro" id="IPR019812">
    <property type="entry name" value="Hydgase_assmbl_chp_CS"/>
</dbReference>
<dbReference type="PRINTS" id="PR00445">
    <property type="entry name" value="HUPFHYPC"/>
</dbReference>
<dbReference type="Proteomes" id="UP000282654">
    <property type="component" value="Unassembled WGS sequence"/>
</dbReference>
<dbReference type="EMBL" id="RKRE01000002">
    <property type="protein sequence ID" value="RPF46675.1"/>
    <property type="molecule type" value="Genomic_DNA"/>
</dbReference>
<dbReference type="FunFam" id="2.30.30.140:FF:000022">
    <property type="entry name" value="Hydrogenase assembly chaperone HybG"/>
    <property type="match status" value="1"/>
</dbReference>
<sequence>MCLGIPGKIVAVSPEEHMAEIETFGIRQRISTLLVGEVAVGEYVMVHTGYAIEKVDVAEALERIRLWEELLAHEGVFDEVPRSGDRPGTD</sequence>
<dbReference type="SUPFAM" id="SSF159127">
    <property type="entry name" value="HupF/HypC-like"/>
    <property type="match status" value="1"/>
</dbReference>
<gene>
    <name evidence="2" type="ORF">EDD75_0927</name>
</gene>
<dbReference type="InterPro" id="IPR001109">
    <property type="entry name" value="Hydrogenase_HupF/HypC"/>
</dbReference>
<dbReference type="PANTHER" id="PTHR35177">
    <property type="entry name" value="HYDROGENASE MATURATION FACTOR HYBG"/>
    <property type="match status" value="1"/>
</dbReference>
<accession>A0A3N5BLQ3</accession>
<dbReference type="GO" id="GO:0051604">
    <property type="term" value="P:protein maturation"/>
    <property type="evidence" value="ECO:0007669"/>
    <property type="project" value="TreeGrafter"/>
</dbReference>
<comment type="caution">
    <text evidence="2">The sequence shown here is derived from an EMBL/GenBank/DDBJ whole genome shotgun (WGS) entry which is preliminary data.</text>
</comment>
<dbReference type="GO" id="GO:0005506">
    <property type="term" value="F:iron ion binding"/>
    <property type="evidence" value="ECO:0007669"/>
    <property type="project" value="TreeGrafter"/>
</dbReference>
<dbReference type="Pfam" id="PF01455">
    <property type="entry name" value="HupF_HypC"/>
    <property type="match status" value="1"/>
</dbReference>
<dbReference type="GO" id="GO:1902670">
    <property type="term" value="F:carbon dioxide binding"/>
    <property type="evidence" value="ECO:0007669"/>
    <property type="project" value="TreeGrafter"/>
</dbReference>
<dbReference type="Gene3D" id="2.30.30.140">
    <property type="match status" value="1"/>
</dbReference>
<comment type="similarity">
    <text evidence="1">Belongs to the HupF/HypC family.</text>
</comment>
<evidence type="ECO:0000256" key="1">
    <source>
        <dbReference type="ARBA" id="ARBA00006018"/>
    </source>
</evidence>
<evidence type="ECO:0000313" key="3">
    <source>
        <dbReference type="Proteomes" id="UP000282654"/>
    </source>
</evidence>
<reference evidence="2 3" key="1">
    <citation type="submission" date="2018-11" db="EMBL/GenBank/DDBJ databases">
        <title>Genomic Encyclopedia of Type Strains, Phase IV (KMG-IV): sequencing the most valuable type-strain genomes for metagenomic binning, comparative biology and taxonomic classification.</title>
        <authorList>
            <person name="Goeker M."/>
        </authorList>
    </citation>
    <scope>NUCLEOTIDE SEQUENCE [LARGE SCALE GENOMIC DNA]</scope>
    <source>
        <strain evidence="2 3">DSM 102936</strain>
    </source>
</reference>
<name>A0A3N5BLQ3_9THEO</name>
<organism evidence="2 3">
    <name type="scientific">Thermodesulfitimonas autotrophica</name>
    <dbReference type="NCBI Taxonomy" id="1894989"/>
    <lineage>
        <taxon>Bacteria</taxon>
        <taxon>Bacillati</taxon>
        <taxon>Bacillota</taxon>
        <taxon>Clostridia</taxon>
        <taxon>Thermoanaerobacterales</taxon>
        <taxon>Thermoanaerobacteraceae</taxon>
        <taxon>Thermodesulfitimonas</taxon>
    </lineage>
</organism>